<dbReference type="Proteomes" id="UP000663825">
    <property type="component" value="Unassembled WGS sequence"/>
</dbReference>
<proteinExistence type="predicted"/>
<dbReference type="EMBL" id="CAJNXB010005093">
    <property type="protein sequence ID" value="CAF3408032.1"/>
    <property type="molecule type" value="Genomic_DNA"/>
</dbReference>
<reference evidence="2" key="1">
    <citation type="submission" date="2021-02" db="EMBL/GenBank/DDBJ databases">
        <authorList>
            <person name="Nowell W R."/>
        </authorList>
    </citation>
    <scope>NUCLEOTIDE SEQUENCE</scope>
</reference>
<comment type="caution">
    <text evidence="2">The sequence shown here is derived from an EMBL/GenBank/DDBJ whole genome shotgun (WGS) entry which is preliminary data.</text>
</comment>
<name>A0A820A2M2_9BILA</name>
<dbReference type="EMBL" id="CAJOBO010003602">
    <property type="protein sequence ID" value="CAF4497911.1"/>
    <property type="molecule type" value="Genomic_DNA"/>
</dbReference>
<dbReference type="Proteomes" id="UP000663851">
    <property type="component" value="Unassembled WGS sequence"/>
</dbReference>
<dbReference type="EMBL" id="CAJOBP010000473">
    <property type="protein sequence ID" value="CAF4183061.1"/>
    <property type="molecule type" value="Genomic_DNA"/>
</dbReference>
<gene>
    <name evidence="3" type="ORF">HFQ381_LOCUS27544</name>
    <name evidence="1" type="ORF">TIS948_LOCUS28318</name>
    <name evidence="2" type="ORF">UJA718_LOCUS5436</name>
</gene>
<evidence type="ECO:0000313" key="4">
    <source>
        <dbReference type="Proteomes" id="UP000663873"/>
    </source>
</evidence>
<accession>A0A820A2M2</accession>
<evidence type="ECO:0000313" key="2">
    <source>
        <dbReference type="EMBL" id="CAF4183061.1"/>
    </source>
</evidence>
<dbReference type="AlphaFoldDB" id="A0A820A2M2"/>
<protein>
    <submittedName>
        <fullName evidence="2">Uncharacterized protein</fullName>
    </submittedName>
</protein>
<sequence>MNLPKVPSLVHQMNNNLQLNQPRQQASVQQQHRIPFEQLKRTVSSNLPCFFIQYEKADNSKNRPSDISAARVIEDHFNQQGISISFSIVGHTGNKLKLGVNNKESYAALIKTDKWPPQVNNINITVSKPKFTPDTFALVVGYVPSQYDDEFVNEEIKR</sequence>
<evidence type="ECO:0000313" key="1">
    <source>
        <dbReference type="EMBL" id="CAF3408032.1"/>
    </source>
</evidence>
<dbReference type="Proteomes" id="UP000663873">
    <property type="component" value="Unassembled WGS sequence"/>
</dbReference>
<dbReference type="OrthoDB" id="10034729at2759"/>
<keyword evidence="4" id="KW-1185">Reference proteome</keyword>
<organism evidence="2 4">
    <name type="scientific">Rotaria socialis</name>
    <dbReference type="NCBI Taxonomy" id="392032"/>
    <lineage>
        <taxon>Eukaryota</taxon>
        <taxon>Metazoa</taxon>
        <taxon>Spiralia</taxon>
        <taxon>Gnathifera</taxon>
        <taxon>Rotifera</taxon>
        <taxon>Eurotatoria</taxon>
        <taxon>Bdelloidea</taxon>
        <taxon>Philodinida</taxon>
        <taxon>Philodinidae</taxon>
        <taxon>Rotaria</taxon>
    </lineage>
</organism>
<evidence type="ECO:0000313" key="3">
    <source>
        <dbReference type="EMBL" id="CAF4497911.1"/>
    </source>
</evidence>